<feature type="region of interest" description="Disordered" evidence="1">
    <location>
        <begin position="1"/>
        <end position="21"/>
    </location>
</feature>
<feature type="region of interest" description="Disordered" evidence="1">
    <location>
        <begin position="130"/>
        <end position="149"/>
    </location>
</feature>
<evidence type="ECO:0000313" key="3">
    <source>
        <dbReference type="EMBL" id="GFG99486.1"/>
    </source>
</evidence>
<evidence type="ECO:0000256" key="1">
    <source>
        <dbReference type="SAM" id="MobiDB-lite"/>
    </source>
</evidence>
<feature type="compositionally biased region" description="Polar residues" evidence="1">
    <location>
        <begin position="1"/>
        <end position="11"/>
    </location>
</feature>
<proteinExistence type="predicted"/>
<reference evidence="2 4" key="1">
    <citation type="journal article" date="2019" name="Emerg. Microbes Infect.">
        <title>Comprehensive subspecies identification of 175 nontuberculous mycobacteria species based on 7547 genomic profiles.</title>
        <authorList>
            <person name="Matsumoto Y."/>
            <person name="Kinjo T."/>
            <person name="Motooka D."/>
            <person name="Nabeya D."/>
            <person name="Jung N."/>
            <person name="Uechi K."/>
            <person name="Horii T."/>
            <person name="Iida T."/>
            <person name="Fujita J."/>
            <person name="Nakamura S."/>
        </authorList>
    </citation>
    <scope>NUCLEOTIDE SEQUENCE [LARGE SCALE GENOMIC DNA]</scope>
    <source>
        <strain evidence="2 4">JCM 30726</strain>
    </source>
</reference>
<comment type="caution">
    <text evidence="2">The sequence shown here is derived from an EMBL/GenBank/DDBJ whole genome shotgun (WGS) entry which is preliminary data.</text>
</comment>
<evidence type="ECO:0000313" key="4">
    <source>
        <dbReference type="Proteomes" id="UP000465301"/>
    </source>
</evidence>
<reference evidence="2" key="2">
    <citation type="submission" date="2020-02" db="EMBL/GenBank/DDBJ databases">
        <authorList>
            <person name="Matsumoto Y."/>
            <person name="Motooka D."/>
            <person name="Nakamura S."/>
        </authorList>
    </citation>
    <scope>NUCLEOTIDE SEQUENCE</scope>
    <source>
        <strain evidence="2">JCM 30726</strain>
    </source>
</reference>
<organism evidence="2 4">
    <name type="scientific">Mycobacterium timonense</name>
    <dbReference type="NCBI Taxonomy" id="701043"/>
    <lineage>
        <taxon>Bacteria</taxon>
        <taxon>Bacillati</taxon>
        <taxon>Actinomycetota</taxon>
        <taxon>Actinomycetes</taxon>
        <taxon>Mycobacteriales</taxon>
        <taxon>Mycobacteriaceae</taxon>
        <taxon>Mycobacterium</taxon>
        <taxon>Mycobacterium avium complex (MAC)</taxon>
    </lineage>
</organism>
<gene>
    <name evidence="2" type="ORF">MTIM_36000</name>
    <name evidence="3" type="ORF">MTIM_53650</name>
</gene>
<dbReference type="EMBL" id="BLLA01000005">
    <property type="protein sequence ID" value="GFG99486.1"/>
    <property type="molecule type" value="Genomic_DNA"/>
</dbReference>
<name>A0A7I9Z9P4_9MYCO</name>
<accession>A0A7I9Z9P4</accession>
<protein>
    <submittedName>
        <fullName evidence="2">Uncharacterized protein</fullName>
    </submittedName>
</protein>
<dbReference type="Proteomes" id="UP000465301">
    <property type="component" value="Unassembled WGS sequence"/>
</dbReference>
<dbReference type="AlphaFoldDB" id="A0A7I9Z9P4"/>
<evidence type="ECO:0000313" key="2">
    <source>
        <dbReference type="EMBL" id="GFG97721.1"/>
    </source>
</evidence>
<dbReference type="EMBL" id="BLLA01000001">
    <property type="protein sequence ID" value="GFG97721.1"/>
    <property type="molecule type" value="Genomic_DNA"/>
</dbReference>
<keyword evidence="4" id="KW-1185">Reference proteome</keyword>
<sequence>MQQAAASTSKSGRVAKAGRQANRNRPATLAWSRFFCEVRRTTLSSLIVDDSAKDPAVVLPYLVGRPLAATEVYEAFGYRKSAYYKAAREGRLITADNLIRAAKYLGLNPVDLQVRFGLIDSDSVTEYVESQAGPPRLRDLRPDPNSPPV</sequence>